<dbReference type="KEGG" id="vpe:Varpa_3057"/>
<organism evidence="5 6">
    <name type="scientific">Variovorax paradoxus (strain EPS)</name>
    <dbReference type="NCBI Taxonomy" id="595537"/>
    <lineage>
        <taxon>Bacteria</taxon>
        <taxon>Pseudomonadati</taxon>
        <taxon>Pseudomonadota</taxon>
        <taxon>Betaproteobacteria</taxon>
        <taxon>Burkholderiales</taxon>
        <taxon>Comamonadaceae</taxon>
        <taxon>Variovorax</taxon>
    </lineage>
</organism>
<dbReference type="AlphaFoldDB" id="E6V7Y3"/>
<dbReference type="Proteomes" id="UP000008917">
    <property type="component" value="Chromosome"/>
</dbReference>
<evidence type="ECO:0000259" key="4">
    <source>
        <dbReference type="Pfam" id="PF22725"/>
    </source>
</evidence>
<sequence length="351" mass="37502">MSADPIAVMEAAPHTTSSPRTRMPHRPRLGFLGVGWIGRNRMEAIAMDGAAEIVAIADADAQMRDAARELEPGAASLASIDALLDLPLDGLVIATPSALHAQQAEAALARGIAVFCQKPLARTSAETRSVIDAARRADRLLGVDLSYRRTQAMQRVRECVEAGTIGEVYAVDLVFHNAYGPDKPWFRDPKLSGGGCVIDLGIHMVDLALWTLGFPRVQSVSSSLHAGGRKLVLPSAEVEDHAVAQLELANGCVVRLACSWNLPAGRDAVIEAHFHGTRGGAAMRNIDGSFYDFIAERFEGTRALPLAVPPDAWGGRAAVHWARVLAAGGRFDPEVARLAQVAEVLDAIYAR</sequence>
<dbReference type="EMBL" id="CP002417">
    <property type="protein sequence ID" value="ADU37244.1"/>
    <property type="molecule type" value="Genomic_DNA"/>
</dbReference>
<dbReference type="SUPFAM" id="SSF55347">
    <property type="entry name" value="Glyceraldehyde-3-phosphate dehydrogenase-like, C-terminal domain"/>
    <property type="match status" value="1"/>
</dbReference>
<dbReference type="STRING" id="595537.Varpa_3057"/>
<dbReference type="SUPFAM" id="SSF51735">
    <property type="entry name" value="NAD(P)-binding Rossmann-fold domains"/>
    <property type="match status" value="1"/>
</dbReference>
<feature type="domain" description="Gfo/Idh/MocA-like oxidoreductase N-terminal" evidence="3">
    <location>
        <begin position="28"/>
        <end position="144"/>
    </location>
</feature>
<dbReference type="RefSeq" id="WP_013541472.1">
    <property type="nucleotide sequence ID" value="NC_014931.1"/>
</dbReference>
<feature type="domain" description="GFO/IDH/MocA-like oxidoreductase" evidence="4">
    <location>
        <begin position="153"/>
        <end position="280"/>
    </location>
</feature>
<evidence type="ECO:0000256" key="1">
    <source>
        <dbReference type="ARBA" id="ARBA00023002"/>
    </source>
</evidence>
<accession>E6V7Y3</accession>
<evidence type="ECO:0000259" key="3">
    <source>
        <dbReference type="Pfam" id="PF01408"/>
    </source>
</evidence>
<dbReference type="Gene3D" id="3.40.50.720">
    <property type="entry name" value="NAD(P)-binding Rossmann-like Domain"/>
    <property type="match status" value="1"/>
</dbReference>
<dbReference type="GO" id="GO:0000166">
    <property type="term" value="F:nucleotide binding"/>
    <property type="evidence" value="ECO:0007669"/>
    <property type="project" value="InterPro"/>
</dbReference>
<dbReference type="PANTHER" id="PTHR43818">
    <property type="entry name" value="BCDNA.GH03377"/>
    <property type="match status" value="1"/>
</dbReference>
<reference evidence="6" key="1">
    <citation type="submission" date="2010-12" db="EMBL/GenBank/DDBJ databases">
        <title>Complete sequence of Variovorax paradoxus EPS.</title>
        <authorList>
            <consortium name="US DOE Joint Genome Institute"/>
            <person name="Lucas S."/>
            <person name="Copeland A."/>
            <person name="Lapidus A."/>
            <person name="Cheng J.-F."/>
            <person name="Goodwin L."/>
            <person name="Pitluck S."/>
            <person name="Teshima H."/>
            <person name="Detter J.C."/>
            <person name="Han C."/>
            <person name="Tapia R."/>
            <person name="Land M."/>
            <person name="Hauser L."/>
            <person name="Kyrpides N."/>
            <person name="Ivanova N."/>
            <person name="Ovchinnikova G."/>
            <person name="Orwin P."/>
            <person name="Han J.-I.G."/>
            <person name="Woyke T."/>
        </authorList>
    </citation>
    <scope>NUCLEOTIDE SEQUENCE [LARGE SCALE GENOMIC DNA]</scope>
    <source>
        <strain evidence="6">EPS</strain>
    </source>
</reference>
<dbReference type="PANTHER" id="PTHR43818:SF11">
    <property type="entry name" value="BCDNA.GH03377"/>
    <property type="match status" value="1"/>
</dbReference>
<dbReference type="InterPro" id="IPR055170">
    <property type="entry name" value="GFO_IDH_MocA-like_dom"/>
</dbReference>
<dbReference type="Pfam" id="PF22725">
    <property type="entry name" value="GFO_IDH_MocA_C3"/>
    <property type="match status" value="1"/>
</dbReference>
<dbReference type="InterPro" id="IPR050463">
    <property type="entry name" value="Gfo/Idh/MocA_oxidrdct_glycsds"/>
</dbReference>
<feature type="region of interest" description="Disordered" evidence="2">
    <location>
        <begin position="1"/>
        <end position="25"/>
    </location>
</feature>
<evidence type="ECO:0000313" key="6">
    <source>
        <dbReference type="Proteomes" id="UP000008917"/>
    </source>
</evidence>
<dbReference type="Gene3D" id="3.30.360.10">
    <property type="entry name" value="Dihydrodipicolinate Reductase, domain 2"/>
    <property type="match status" value="1"/>
</dbReference>
<evidence type="ECO:0000313" key="5">
    <source>
        <dbReference type="EMBL" id="ADU37244.1"/>
    </source>
</evidence>
<dbReference type="HOGENOM" id="CLU_023194_1_4_4"/>
<dbReference type="eggNOG" id="COG0673">
    <property type="taxonomic scope" value="Bacteria"/>
</dbReference>
<dbReference type="Pfam" id="PF01408">
    <property type="entry name" value="GFO_IDH_MocA"/>
    <property type="match status" value="1"/>
</dbReference>
<reference evidence="5 6" key="2">
    <citation type="journal article" date="2013" name="Genome Announc.">
        <title>Genome of the Root-Associated Plant Growth-Promoting Bacterium Variovorax paradoxus Strain EPS.</title>
        <authorList>
            <person name="Han J.I."/>
            <person name="Spain J.C."/>
            <person name="Leadbetter J.R."/>
            <person name="Ovchinnikova G."/>
            <person name="Goodwin L.A."/>
            <person name="Han C.S."/>
            <person name="Woyke T."/>
            <person name="Davenport K.W."/>
            <person name="Orwin P.M."/>
        </authorList>
    </citation>
    <scope>NUCLEOTIDE SEQUENCE [LARGE SCALE GENOMIC DNA]</scope>
    <source>
        <strain evidence="5 6">EPS</strain>
    </source>
</reference>
<dbReference type="InterPro" id="IPR000683">
    <property type="entry name" value="Gfo/Idh/MocA-like_OxRdtase_N"/>
</dbReference>
<dbReference type="GO" id="GO:0016491">
    <property type="term" value="F:oxidoreductase activity"/>
    <property type="evidence" value="ECO:0007669"/>
    <property type="project" value="UniProtKB-KW"/>
</dbReference>
<name>E6V7Y3_VARPE</name>
<keyword evidence="1" id="KW-0560">Oxidoreductase</keyword>
<proteinExistence type="predicted"/>
<gene>
    <name evidence="5" type="ordered locus">Varpa_3057</name>
</gene>
<protein>
    <submittedName>
        <fullName evidence="5">Oxidoreductase domain protein</fullName>
    </submittedName>
</protein>
<dbReference type="InterPro" id="IPR036291">
    <property type="entry name" value="NAD(P)-bd_dom_sf"/>
</dbReference>
<evidence type="ECO:0000256" key="2">
    <source>
        <dbReference type="SAM" id="MobiDB-lite"/>
    </source>
</evidence>